<comment type="caution">
    <text evidence="1">The sequence shown here is derived from an EMBL/GenBank/DDBJ whole genome shotgun (WGS) entry which is preliminary data.</text>
</comment>
<accession>A0A0F9V4V8</accession>
<protein>
    <submittedName>
        <fullName evidence="1">Uncharacterized protein</fullName>
    </submittedName>
</protein>
<dbReference type="EMBL" id="LAZR01000679">
    <property type="protein sequence ID" value="KKN60898.1"/>
    <property type="molecule type" value="Genomic_DNA"/>
</dbReference>
<evidence type="ECO:0000313" key="1">
    <source>
        <dbReference type="EMBL" id="KKN60898.1"/>
    </source>
</evidence>
<gene>
    <name evidence="1" type="ORF">LCGC14_0527690</name>
</gene>
<proteinExistence type="predicted"/>
<sequence length="89" mass="10164">MTDWKLKDEELKKILHRTNDPDNEIVSVAKTVAGVVPHLKSNPCWVRLPKATLTAISNATTFHSLNRALDQLYDYADDNKIWLGFMPIE</sequence>
<name>A0A0F9V4V8_9ZZZZ</name>
<reference evidence="1" key="1">
    <citation type="journal article" date="2015" name="Nature">
        <title>Complex archaea that bridge the gap between prokaryotes and eukaryotes.</title>
        <authorList>
            <person name="Spang A."/>
            <person name="Saw J.H."/>
            <person name="Jorgensen S.L."/>
            <person name="Zaremba-Niedzwiedzka K."/>
            <person name="Martijn J."/>
            <person name="Lind A.E."/>
            <person name="van Eijk R."/>
            <person name="Schleper C."/>
            <person name="Guy L."/>
            <person name="Ettema T.J."/>
        </authorList>
    </citation>
    <scope>NUCLEOTIDE SEQUENCE</scope>
</reference>
<dbReference type="AlphaFoldDB" id="A0A0F9V4V8"/>
<organism evidence="1">
    <name type="scientific">marine sediment metagenome</name>
    <dbReference type="NCBI Taxonomy" id="412755"/>
    <lineage>
        <taxon>unclassified sequences</taxon>
        <taxon>metagenomes</taxon>
        <taxon>ecological metagenomes</taxon>
    </lineage>
</organism>